<organism evidence="3 4">
    <name type="scientific">Caviibacterium pharyngocola</name>
    <dbReference type="NCBI Taxonomy" id="28159"/>
    <lineage>
        <taxon>Bacteria</taxon>
        <taxon>Pseudomonadati</taxon>
        <taxon>Pseudomonadota</taxon>
        <taxon>Gammaproteobacteria</taxon>
        <taxon>Pasteurellales</taxon>
        <taxon>Pasteurellaceae</taxon>
        <taxon>Caviibacterium</taxon>
    </lineage>
</organism>
<dbReference type="Proteomes" id="UP000230282">
    <property type="component" value="Unassembled WGS sequence"/>
</dbReference>
<evidence type="ECO:0000259" key="2">
    <source>
        <dbReference type="Pfam" id="PF07331"/>
    </source>
</evidence>
<gene>
    <name evidence="3" type="ORF">CVP04_09230</name>
</gene>
<dbReference type="RefSeq" id="WP_100297217.1">
    <property type="nucleotide sequence ID" value="NZ_PHGZ01000020.1"/>
</dbReference>
<sequence length="158" mass="18458">MKKYFFDKNFLAGFIFFLVALFYLTNAFLIETKDLVSVEADFMPKIYGSFLLITSLILLITSANKIKKVTQNIENKETDWKRIFAVIVLIFVYVLLMQYIGFIITSIPFLFGLSILLTPQYIHKKYWVYAVFSVVLPVIAYFIFSYYLNLTMPSGILF</sequence>
<accession>A0A2M8RUG1</accession>
<keyword evidence="1" id="KW-0812">Transmembrane</keyword>
<dbReference type="AlphaFoldDB" id="A0A2M8RUG1"/>
<feature type="transmembrane region" description="Helical" evidence="1">
    <location>
        <begin position="46"/>
        <end position="63"/>
    </location>
</feature>
<dbReference type="OrthoDB" id="5689159at2"/>
<feature type="domain" description="DUF1468" evidence="2">
    <location>
        <begin position="11"/>
        <end position="153"/>
    </location>
</feature>
<feature type="transmembrane region" description="Helical" evidence="1">
    <location>
        <begin position="83"/>
        <end position="111"/>
    </location>
</feature>
<keyword evidence="4" id="KW-1185">Reference proteome</keyword>
<protein>
    <submittedName>
        <fullName evidence="3">Tripartite tricarboxylate transporter TctB family protein</fullName>
    </submittedName>
</protein>
<evidence type="ECO:0000313" key="4">
    <source>
        <dbReference type="Proteomes" id="UP000230282"/>
    </source>
</evidence>
<dbReference type="InterPro" id="IPR009936">
    <property type="entry name" value="DUF1468"/>
</dbReference>
<comment type="caution">
    <text evidence="3">The sequence shown here is derived from an EMBL/GenBank/DDBJ whole genome shotgun (WGS) entry which is preliminary data.</text>
</comment>
<evidence type="ECO:0000313" key="3">
    <source>
        <dbReference type="EMBL" id="PJG82505.1"/>
    </source>
</evidence>
<dbReference type="EMBL" id="PHGZ01000020">
    <property type="protein sequence ID" value="PJG82505.1"/>
    <property type="molecule type" value="Genomic_DNA"/>
</dbReference>
<keyword evidence="1" id="KW-1133">Transmembrane helix</keyword>
<proteinExistence type="predicted"/>
<name>A0A2M8RUG1_9PAST</name>
<reference evidence="3 4" key="1">
    <citation type="submission" date="2017-11" db="EMBL/GenBank/DDBJ databases">
        <title>Reclassification of Bisgaard taxon 5 as Caviibacterium pharyngocola gen. nov., sp. nov.</title>
        <authorList>
            <person name="Christensen H."/>
        </authorList>
    </citation>
    <scope>NUCLEOTIDE SEQUENCE [LARGE SCALE GENOMIC DNA]</scope>
    <source>
        <strain evidence="3 4">7_3</strain>
    </source>
</reference>
<feature type="transmembrane region" description="Helical" evidence="1">
    <location>
        <begin position="126"/>
        <end position="148"/>
    </location>
</feature>
<evidence type="ECO:0000256" key="1">
    <source>
        <dbReference type="SAM" id="Phobius"/>
    </source>
</evidence>
<keyword evidence="1" id="KW-0472">Membrane</keyword>
<dbReference type="Pfam" id="PF07331">
    <property type="entry name" value="TctB"/>
    <property type="match status" value="1"/>
</dbReference>